<keyword evidence="11" id="KW-0396">Initiation factor</keyword>
<dbReference type="InterPro" id="IPR013137">
    <property type="entry name" value="Znf_TFIIB"/>
</dbReference>
<evidence type="ECO:0000259" key="10">
    <source>
        <dbReference type="SMART" id="SM00385"/>
    </source>
</evidence>
<evidence type="ECO:0000256" key="8">
    <source>
        <dbReference type="HAMAP-Rule" id="MF_00383"/>
    </source>
</evidence>
<dbReference type="GO" id="GO:0003700">
    <property type="term" value="F:DNA-binding transcription factor activity"/>
    <property type="evidence" value="ECO:0007669"/>
    <property type="project" value="UniProtKB-UniRule"/>
</dbReference>
<dbReference type="GO" id="GO:0017025">
    <property type="term" value="F:TBP-class protein binding"/>
    <property type="evidence" value="ECO:0007669"/>
    <property type="project" value="InterPro"/>
</dbReference>
<feature type="domain" description="Cyclin-like" evidence="10">
    <location>
        <begin position="223"/>
        <end position="304"/>
    </location>
</feature>
<dbReference type="SUPFAM" id="SSF47954">
    <property type="entry name" value="Cyclin-like"/>
    <property type="match status" value="2"/>
</dbReference>
<proteinExistence type="inferred from homology"/>
<feature type="compositionally biased region" description="Basic and acidic residues" evidence="9">
    <location>
        <begin position="54"/>
        <end position="66"/>
    </location>
</feature>
<dbReference type="PANTHER" id="PTHR11618:SF13">
    <property type="entry name" value="TRANSCRIPTION INITIATION FACTOR IIB"/>
    <property type="match status" value="1"/>
</dbReference>
<feature type="binding site" evidence="8">
    <location>
        <position position="23"/>
    </location>
    <ligand>
        <name>Zn(2+)</name>
        <dbReference type="ChEBI" id="CHEBI:29105"/>
    </ligand>
</feature>
<keyword evidence="3 8" id="KW-0677">Repeat</keyword>
<dbReference type="EMBL" id="BK010831">
    <property type="protein sequence ID" value="DAC79970.1"/>
    <property type="molecule type" value="Genomic_DNA"/>
</dbReference>
<evidence type="ECO:0000256" key="4">
    <source>
        <dbReference type="ARBA" id="ARBA00022771"/>
    </source>
</evidence>
<keyword evidence="6 8" id="KW-0805">Transcription regulation</keyword>
<evidence type="ECO:0000256" key="1">
    <source>
        <dbReference type="ARBA" id="ARBA00010857"/>
    </source>
</evidence>
<evidence type="ECO:0000256" key="9">
    <source>
        <dbReference type="SAM" id="MobiDB-lite"/>
    </source>
</evidence>
<dbReference type="InterPro" id="IPR036915">
    <property type="entry name" value="Cyclin-like_sf"/>
</dbReference>
<evidence type="ECO:0000256" key="6">
    <source>
        <dbReference type="ARBA" id="ARBA00023015"/>
    </source>
</evidence>
<dbReference type="GO" id="GO:0070897">
    <property type="term" value="P:transcription preinitiation complex assembly"/>
    <property type="evidence" value="ECO:0007669"/>
    <property type="project" value="InterPro"/>
</dbReference>
<dbReference type="SMART" id="SM00385">
    <property type="entry name" value="CYCLIN"/>
    <property type="match status" value="2"/>
</dbReference>
<gene>
    <name evidence="11" type="primary">tfbE</name>
    <name evidence="8" type="synonym">tfb</name>
    <name evidence="11" type="ORF">VNG_6389G</name>
</gene>
<feature type="repeat" description="1" evidence="8">
    <location>
        <begin position="129"/>
        <end position="212"/>
    </location>
</feature>
<organism evidence="11">
    <name type="scientific">Halobacterium salinarum (strain ATCC 700922 / JCM 11081 / NRC-1)</name>
    <name type="common">Halobacterium halobium</name>
    <dbReference type="NCBI Taxonomy" id="64091"/>
    <lineage>
        <taxon>Archaea</taxon>
        <taxon>Methanobacteriati</taxon>
        <taxon>Methanobacteriota</taxon>
        <taxon>Stenosarchaea group</taxon>
        <taxon>Halobacteria</taxon>
        <taxon>Halobacteriales</taxon>
        <taxon>Halobacteriaceae</taxon>
        <taxon>Halobacterium</taxon>
        <taxon>Halobacterium salinarum NRC-34001</taxon>
    </lineage>
</organism>
<keyword evidence="4" id="KW-0863">Zinc-finger</keyword>
<accession>A0A510NBC0</accession>
<dbReference type="SUPFAM" id="SSF57783">
    <property type="entry name" value="Zinc beta-ribbon"/>
    <property type="match status" value="1"/>
</dbReference>
<dbReference type="OrthoDB" id="7429at2157"/>
<reference evidence="11" key="2">
    <citation type="journal article" date="2015" name="Life">
        <title>A manual curation strategy to improve genome annotation: application to a set of haloarchael genomes.</title>
        <authorList>
            <person name="Pfeiffer F."/>
            <person name="Oesterhelt D."/>
        </authorList>
    </citation>
    <scope>NUCLEOTIDE SEQUENCE</scope>
    <source>
        <strain evidence="11">NRC-1</strain>
        <plasmid evidence="11">pNRC200</plasmid>
    </source>
</reference>
<dbReference type="GeneID" id="5955039"/>
<dbReference type="Gene3D" id="1.10.472.10">
    <property type="entry name" value="Cyclin-like"/>
    <property type="match status" value="1"/>
</dbReference>
<dbReference type="PRINTS" id="PR00685">
    <property type="entry name" value="TIFACTORIIB"/>
</dbReference>
<dbReference type="Pfam" id="PF00382">
    <property type="entry name" value="TFIIB"/>
    <property type="match status" value="2"/>
</dbReference>
<evidence type="ECO:0000256" key="5">
    <source>
        <dbReference type="ARBA" id="ARBA00022833"/>
    </source>
</evidence>
<comment type="similarity">
    <text evidence="1 8">Belongs to the TFIIB family.</text>
</comment>
<dbReference type="InterPro" id="IPR013150">
    <property type="entry name" value="TFIIB_cyclin"/>
</dbReference>
<dbReference type="InterPro" id="IPR023484">
    <property type="entry name" value="TFIIB_arc"/>
</dbReference>
<keyword evidence="7 8" id="KW-0804">Transcription</keyword>
<keyword evidence="2 8" id="KW-0479">Metal-binding</keyword>
<keyword evidence="11" id="KW-0614">Plasmid</keyword>
<reference evidence="11" key="1">
    <citation type="journal article" date="2008" name="Genomics">
        <title>Evolution in the laboratory: the genome of Halobacterium salinarum strain R1 compared to that of strain NRC-1.</title>
        <authorList>
            <person name="Pfeiffer F."/>
            <person name="Schuster S.C."/>
            <person name="Broicher A."/>
            <person name="Falb M."/>
            <person name="Palm P."/>
            <person name="Rodewald K."/>
            <person name="Ruepp A."/>
            <person name="Soppa J."/>
            <person name="Tittor J."/>
            <person name="Oesterhelt D."/>
        </authorList>
    </citation>
    <scope>NUCLEOTIDE SEQUENCE</scope>
    <source>
        <strain evidence="11">NRC-1</strain>
        <plasmid evidence="11">pNRC200</plasmid>
    </source>
</reference>
<evidence type="ECO:0000256" key="7">
    <source>
        <dbReference type="ARBA" id="ARBA00023163"/>
    </source>
</evidence>
<comment type="caution">
    <text evidence="8">Lacks conserved residue(s) required for the propagation of feature annotation.</text>
</comment>
<evidence type="ECO:0000313" key="11">
    <source>
        <dbReference type="EMBL" id="DAC79970.1"/>
    </source>
</evidence>
<feature type="compositionally biased region" description="Basic and acidic residues" evidence="9">
    <location>
        <begin position="107"/>
        <end position="121"/>
    </location>
</feature>
<dbReference type="SMR" id="A0A510NBC0"/>
<feature type="binding site" evidence="8">
    <location>
        <position position="42"/>
    </location>
    <ligand>
        <name>Zn(2+)</name>
        <dbReference type="ChEBI" id="CHEBI:29105"/>
    </ligand>
</feature>
<dbReference type="Gene3D" id="1.10.472.170">
    <property type="match status" value="1"/>
</dbReference>
<dbReference type="GO" id="GO:0003743">
    <property type="term" value="F:translation initiation factor activity"/>
    <property type="evidence" value="ECO:0007669"/>
    <property type="project" value="UniProtKB-KW"/>
</dbReference>
<keyword evidence="11" id="KW-0648">Protein biosynthesis</keyword>
<dbReference type="KEGG" id="hal:VNG_6389G"/>
<feature type="region of interest" description="Disordered" evidence="9">
    <location>
        <begin position="54"/>
        <end position="121"/>
    </location>
</feature>
<dbReference type="InterPro" id="IPR000812">
    <property type="entry name" value="TFIIB"/>
</dbReference>
<dbReference type="PANTHER" id="PTHR11618">
    <property type="entry name" value="TRANSCRIPTION INITIATION FACTOR IIB-RELATED"/>
    <property type="match status" value="1"/>
</dbReference>
<protein>
    <recommendedName>
        <fullName evidence="8">Transcription initiation factor IIB</fullName>
        <shortName evidence="8">TFIIB</shortName>
    </recommendedName>
</protein>
<comment type="function">
    <text evidence="8">Stabilizes TBP binding to an archaeal box-A promoter. Also responsible for recruiting RNA polymerase II to the pre-initiation complex (DNA-TBP-TFIIB).</text>
</comment>
<feature type="domain" description="Cyclin-like" evidence="10">
    <location>
        <begin position="129"/>
        <end position="210"/>
    </location>
</feature>
<dbReference type="Pfam" id="PF08271">
    <property type="entry name" value="Zn_Ribbon_TF"/>
    <property type="match status" value="1"/>
</dbReference>
<keyword evidence="5 8" id="KW-0862">Zinc</keyword>
<dbReference type="InterPro" id="IPR013763">
    <property type="entry name" value="Cyclin-like_dom"/>
</dbReference>
<dbReference type="HAMAP" id="MF_00383">
    <property type="entry name" value="TF2B_arch"/>
    <property type="match status" value="1"/>
</dbReference>
<dbReference type="GO" id="GO:0008270">
    <property type="term" value="F:zinc ion binding"/>
    <property type="evidence" value="ECO:0007669"/>
    <property type="project" value="UniProtKB-UniRule"/>
</dbReference>
<name>A0A510NBC0_HALSA</name>
<dbReference type="RefSeq" id="WP_010904212.1">
    <property type="nucleotide sequence ID" value="NC_002608.1"/>
</dbReference>
<evidence type="ECO:0000256" key="3">
    <source>
        <dbReference type="ARBA" id="ARBA00022737"/>
    </source>
</evidence>
<geneLocation type="plasmid" evidence="11">
    <name>pNRC200</name>
</geneLocation>
<reference evidence="11" key="3">
    <citation type="journal article" date="2019" name="Microbiol. Resour. Announc.">
        <title>The genome of the Halobacterium salinarum type strain is closely related to that of the laboratory strains NRC-1 and R1.</title>
        <authorList>
            <person name="Pfeiffer F."/>
            <person name="Marchfelder A."/>
            <person name="Habermann B.H."/>
            <person name="Dyall-Smith M."/>
        </authorList>
    </citation>
    <scope>NUCLEOTIDE SEQUENCE</scope>
    <source>
        <strain evidence="11">NRC-1</strain>
        <plasmid evidence="11">pNRC200</plasmid>
    </source>
</reference>
<feature type="binding site" evidence="8">
    <location>
        <position position="26"/>
    </location>
    <ligand>
        <name>Zn(2+)</name>
        <dbReference type="ChEBI" id="CHEBI:29105"/>
    </ligand>
</feature>
<dbReference type="AlphaFoldDB" id="A0A510NBC0"/>
<feature type="binding site" evidence="8">
    <location>
        <position position="39"/>
    </location>
    <ligand>
        <name>Zn(2+)</name>
        <dbReference type="ChEBI" id="CHEBI:29105"/>
    </ligand>
</feature>
<sequence>MTTSEPYERAFDEDIQRGTTEPCPECGGPVRTNSAETVCADCGLIIDEQSIDRGPEWHRDDADTAKRTGAPLTPARHDRGLSTVIGSGQDARGTALSSEKRRRLARMRREQSRGRWRSTKERNLGHGLTEIRRIASALGLADSVRDQACQLFRTAQNERLLKGRSIEAMAAASVFGACRCNGESWLIDDVAPMAQVGQNRVENAYTVLNEELGLPTPPVSLDQFVPRLASDLGCTDVVRRRAEELVVQAVDAGITTGVHPSGFAAACLYMAACVHDAPLTQADAAAAAGVTVETIRSHRDRLLSIVE</sequence>
<evidence type="ECO:0000256" key="2">
    <source>
        <dbReference type="ARBA" id="ARBA00022723"/>
    </source>
</evidence>